<accession>A0A9Q1H0Y0</accession>
<dbReference type="Pfam" id="PF00169">
    <property type="entry name" value="PH"/>
    <property type="match status" value="3"/>
</dbReference>
<dbReference type="SUPFAM" id="SSF54236">
    <property type="entry name" value="Ubiquitin-like"/>
    <property type="match status" value="1"/>
</dbReference>
<organism evidence="11 12">
    <name type="scientific">Holothuria leucospilota</name>
    <name type="common">Black long sea cucumber</name>
    <name type="synonym">Mertensiothuria leucospilota</name>
    <dbReference type="NCBI Taxonomy" id="206669"/>
    <lineage>
        <taxon>Eukaryota</taxon>
        <taxon>Metazoa</taxon>
        <taxon>Echinodermata</taxon>
        <taxon>Eleutherozoa</taxon>
        <taxon>Echinozoa</taxon>
        <taxon>Holothuroidea</taxon>
        <taxon>Aspidochirotacea</taxon>
        <taxon>Aspidochirotida</taxon>
        <taxon>Holothuriidae</taxon>
        <taxon>Holothuria</taxon>
    </lineage>
</organism>
<dbReference type="EMBL" id="JAIZAY010000015">
    <property type="protein sequence ID" value="KAJ8028620.1"/>
    <property type="molecule type" value="Genomic_DNA"/>
</dbReference>
<feature type="domain" description="PH" evidence="7">
    <location>
        <begin position="932"/>
        <end position="1033"/>
    </location>
</feature>
<dbReference type="InterPro" id="IPR001164">
    <property type="entry name" value="ArfGAP_dom"/>
</dbReference>
<dbReference type="SUPFAM" id="SSF48403">
    <property type="entry name" value="Ankyrin repeat"/>
    <property type="match status" value="1"/>
</dbReference>
<dbReference type="Gene3D" id="1.10.150.50">
    <property type="entry name" value="Transcription Factor, Ets-1"/>
    <property type="match status" value="1"/>
</dbReference>
<evidence type="ECO:0000259" key="9">
    <source>
        <dbReference type="PROSITE" id="PS50115"/>
    </source>
</evidence>
<evidence type="ECO:0000259" key="8">
    <source>
        <dbReference type="PROSITE" id="PS50105"/>
    </source>
</evidence>
<dbReference type="Gene3D" id="2.30.29.30">
    <property type="entry name" value="Pleckstrin-homology domain (PH domain)/Phosphotyrosine-binding domain (PTB)"/>
    <property type="match status" value="5"/>
</dbReference>
<dbReference type="SUPFAM" id="SSF50729">
    <property type="entry name" value="PH domain-like"/>
    <property type="match status" value="5"/>
</dbReference>
<dbReference type="Gene3D" id="1.10.555.10">
    <property type="entry name" value="Rho GTPase activation protein"/>
    <property type="match status" value="1"/>
</dbReference>
<dbReference type="GO" id="GO:0005737">
    <property type="term" value="C:cytoplasm"/>
    <property type="evidence" value="ECO:0007669"/>
    <property type="project" value="TreeGrafter"/>
</dbReference>
<feature type="compositionally biased region" description="Polar residues" evidence="6">
    <location>
        <begin position="65"/>
        <end position="74"/>
    </location>
</feature>
<evidence type="ECO:0000256" key="3">
    <source>
        <dbReference type="ARBA" id="ARBA00022771"/>
    </source>
</evidence>
<dbReference type="InterPro" id="IPR000198">
    <property type="entry name" value="RhoGAP_dom"/>
</dbReference>
<dbReference type="SUPFAM" id="SSF57863">
    <property type="entry name" value="ArfGap/RecO-like zinc finger"/>
    <property type="match status" value="1"/>
</dbReference>
<evidence type="ECO:0000256" key="1">
    <source>
        <dbReference type="ARBA" id="ARBA00022468"/>
    </source>
</evidence>
<dbReference type="PANTHER" id="PTHR45899:SF2">
    <property type="entry name" value="RHO GTPASE ACTIVATING PROTEIN AT 15B, ISOFORM C"/>
    <property type="match status" value="1"/>
</dbReference>
<dbReference type="PROSITE" id="PS50238">
    <property type="entry name" value="RHOGAP"/>
    <property type="match status" value="1"/>
</dbReference>
<dbReference type="GO" id="GO:0007165">
    <property type="term" value="P:signal transduction"/>
    <property type="evidence" value="ECO:0007669"/>
    <property type="project" value="InterPro"/>
</dbReference>
<feature type="domain" description="PH" evidence="7">
    <location>
        <begin position="1050"/>
        <end position="1139"/>
    </location>
</feature>
<feature type="compositionally biased region" description="Pro residues" evidence="6">
    <location>
        <begin position="781"/>
        <end position="803"/>
    </location>
</feature>
<feature type="region of interest" description="Disordered" evidence="6">
    <location>
        <begin position="64"/>
        <end position="191"/>
    </location>
</feature>
<dbReference type="GO" id="GO:0008270">
    <property type="term" value="F:zinc ion binding"/>
    <property type="evidence" value="ECO:0007669"/>
    <property type="project" value="UniProtKB-KW"/>
</dbReference>
<dbReference type="InterPro" id="IPR013761">
    <property type="entry name" value="SAM/pointed_sf"/>
</dbReference>
<evidence type="ECO:0000259" key="10">
    <source>
        <dbReference type="PROSITE" id="PS50238"/>
    </source>
</evidence>
<dbReference type="CDD" id="cd08204">
    <property type="entry name" value="ArfGap"/>
    <property type="match status" value="1"/>
</dbReference>
<feature type="domain" description="Rho-GAP" evidence="10">
    <location>
        <begin position="1577"/>
        <end position="1762"/>
    </location>
</feature>
<dbReference type="OrthoDB" id="29546at2759"/>
<keyword evidence="12" id="KW-1185">Reference proteome</keyword>
<name>A0A9Q1H0Y0_HOLLE</name>
<evidence type="ECO:0000256" key="2">
    <source>
        <dbReference type="ARBA" id="ARBA00022723"/>
    </source>
</evidence>
<feature type="region of interest" description="Disordered" evidence="6">
    <location>
        <begin position="232"/>
        <end position="465"/>
    </location>
</feature>
<dbReference type="PANTHER" id="PTHR45899">
    <property type="entry name" value="RHO GTPASE ACTIVATING PROTEIN AT 15B, ISOFORM C"/>
    <property type="match status" value="1"/>
</dbReference>
<feature type="compositionally biased region" description="Pro residues" evidence="6">
    <location>
        <begin position="2021"/>
        <end position="2031"/>
    </location>
</feature>
<evidence type="ECO:0000256" key="6">
    <source>
        <dbReference type="SAM" id="MobiDB-lite"/>
    </source>
</evidence>
<dbReference type="Proteomes" id="UP001152320">
    <property type="component" value="Chromosome 15"/>
</dbReference>
<feature type="compositionally biased region" description="Polar residues" evidence="6">
    <location>
        <begin position="118"/>
        <end position="154"/>
    </location>
</feature>
<feature type="compositionally biased region" description="Polar residues" evidence="6">
    <location>
        <begin position="672"/>
        <end position="686"/>
    </location>
</feature>
<evidence type="ECO:0000256" key="5">
    <source>
        <dbReference type="PROSITE-ProRule" id="PRU00288"/>
    </source>
</evidence>
<evidence type="ECO:0000313" key="12">
    <source>
        <dbReference type="Proteomes" id="UP001152320"/>
    </source>
</evidence>
<dbReference type="SMART" id="SM00105">
    <property type="entry name" value="ArfGap"/>
    <property type="match status" value="1"/>
</dbReference>
<proteinExistence type="predicted"/>
<dbReference type="InterPro" id="IPR036770">
    <property type="entry name" value="Ankyrin_rpt-contain_sf"/>
</dbReference>
<feature type="compositionally biased region" description="Basic and acidic residues" evidence="6">
    <location>
        <begin position="604"/>
        <end position="617"/>
    </location>
</feature>
<dbReference type="CDD" id="cd00821">
    <property type="entry name" value="PH"/>
    <property type="match status" value="1"/>
</dbReference>
<sequence length="2056" mass="232113">MATVEGNRDVASWLQSLDLEEFVEVFHHNGMFQVHQCTSLTESDLHALGITQTGYKKRILEFLPSKNQKPTTKPTLPPRSTVPSSKAYATSKPVARPRLMVKPQVRVPSMDSDEYFNPASQKSTLDIDNNGPRNGTSAMKPTILPRQSVNQHSSKPVLPQRKDRPQPVPRPPVVGQPHSTSLPKESPDLTVKDKAQIESDYLGRLSDSGNEESLLPSTIPVSQEEELLHRPLPPVPQHVEGESSFTEHAVDVQSQDHSEDISLKSYSLEPDDGFLLSAKLPERPPVIGAEDPPKVPARPVNSPPQLPERPSSMKVLPPRPLEREPPPIISPPPLPPERFAGDVVPSQTPSDLLTPDLETPPPIFPPPPAPVGITSLLPERPSSGIILPPVPSRRSPEASLPHPPERPGFSTNSPPTIPERPSTSHPHSLPTWQLPGHEISGPPEIPERPLFSAASNSETPLIPQRPSISYISPDISLEPLPVEEVKNSTIRDFTGDLMVDRPVPLPPVKQTQVTTGTSELEKHISSPPDLSSWNPFEVSPNHHQGLEENRQNGSGESDEENYKEIDGKVKNLMLPSSNNKWSSDVIGEESPLNESDYDCPQPPRRKETLSSEKRESFYDTPSSNQVASLSNIHESDFSLSTSHQNAISSRLLPSPAGHSFAVLQDSPPKYTNVRTSTVSSDISPKTSHQRYSRPSESDSESNREYDVLSKATSGFPSQPPVPTPPPRVRNNQNKEEYIFLSEASTGTCNKTQDQIVSFPSLGSKSTQEKNDEMSYSIPVIPSRPPIKPARIAPPPPPPPPPPVRQSSLSSLKVNLQDPADDTYHLVETKPESQWFPLPQESMEQSTFRECAQSEESEDDELEYPTTVDGQRMKDLHRISDCTMGQGDHLQRRENLRKSYREMRTSMHLRTRQKVSETYKKLPKSVSEPQDSKLEKSGYLYKQTGTQGNRGFRKRYVVFRNSELRYYANEKELNESKGIVPVGTMRDVKYNTISGNRDKYFKIDLHTNGKILHFAAESLEEGIKWANTLMQAILSYEPPAGGFPVGGDMSNPDKQGYLKIDGYGAKRYVAVKGEILCVYKSEKDFEAAVAICDIEMKLANVKEVSKARLQLITPSSQYFLTADSVIEAAQWESALQEAIMEGLSDHQFLETVWQNDSNKMCAECSMKDPDWASINLGIVICKTCSGVHRNLGVHISKVRSLKMDEKAWTVDLLRMMVEVGNKNSNAFWESKLHEDDEAKLHPGDTFEDRQIFIQAKYKDMVYCERIVVEKAFLNRSLHNAVKTGSLRECIRVLFSGADPLWKDDSGMNAIDVAQSNQHLAIMELLKQNCDSVVQPESSPRRSRVPHPESAPTPPVIPLNPTGQEAIKLTGFLYKTGSNRKDFQRRYCVLEHGVFKYFADEKAQSPKNQIECFEMILVAQAEPRPNHQYCFDLCASSGRAYLFAADTLEESQQWMVALAKCQTLECMWDYLTGFDFAGYLKKKEGAASIQWQRLWFVLHRKFLYYYSVENDSVDVIDLRKMISLSVDDSKEESDVEKKISIVLPKKNLYFTTETDQTRELWFHQFEMAFRSASPTLDDQPLSEKNVPLIITACIKFVEDKDGLELEGVYRKSGAASSIKRITTLFSEDPRSIEQVFKNSEFEVHDVTSSLKKFFRELPEPLLTKEMYSQWIQTAAADHTYKYEWYKELLNSLPDINYCILKDLIYHLKKVDANQEKNSMNAVNLGTVFGPTLMASSDPLSANFQNAEREISVIQELITNFNWFFDVEEEKMSDDKEQEVKDAIDRIKNNEPNQMTAAGMIIEIFYGRKSVKTSKGSDSHNSFSIKLFNNTTSQDLIRDSIAQGKLQSGSSYAVFEIVSKGDLERMFHHYEYVLQNILEWSYDAAPDNYICIMDDYITPRVELYMKVLSSSDFVKFHDGKKSFKKMYFELNQHVLNGYKDKQSHSATGHWKVSEMKIYLGYDKKKSPPTQHCLTFTTTKDPTFKTLSFDTEDALNTFLGALFKSKTRPADDYDDESLDQGNLPLPSPNFNPPFTKPQRPSNNPWRLLRRRSQQKFESLD</sequence>
<feature type="compositionally biased region" description="Low complexity" evidence="6">
    <location>
        <begin position="348"/>
        <end position="357"/>
    </location>
</feature>
<dbReference type="SUPFAM" id="SSF48350">
    <property type="entry name" value="GTPase activation domain, GAP"/>
    <property type="match status" value="1"/>
</dbReference>
<feature type="compositionally biased region" description="Polar residues" evidence="6">
    <location>
        <begin position="619"/>
        <end position="648"/>
    </location>
</feature>
<keyword evidence="1" id="KW-0343">GTPase activation</keyword>
<feature type="domain" description="Arf-GAP" evidence="9">
    <location>
        <begin position="1145"/>
        <end position="1269"/>
    </location>
</feature>
<dbReference type="Gene3D" id="3.10.20.90">
    <property type="entry name" value="Phosphatidylinositol 3-kinase Catalytic Subunit, Chain A, domain 1"/>
    <property type="match status" value="1"/>
</dbReference>
<dbReference type="InterPro" id="IPR011993">
    <property type="entry name" value="PH-like_dom_sf"/>
</dbReference>
<feature type="region of interest" description="Disordered" evidence="6">
    <location>
        <begin position="759"/>
        <end position="809"/>
    </location>
</feature>
<feature type="region of interest" description="Disordered" evidence="6">
    <location>
        <begin position="2006"/>
        <end position="2056"/>
    </location>
</feature>
<feature type="compositionally biased region" description="Polar residues" evidence="6">
    <location>
        <begin position="509"/>
        <end position="518"/>
    </location>
</feature>
<feature type="compositionally biased region" description="Pro residues" evidence="6">
    <location>
        <begin position="358"/>
        <end position="370"/>
    </location>
</feature>
<feature type="compositionally biased region" description="Basic and acidic residues" evidence="6">
    <location>
        <begin position="248"/>
        <end position="262"/>
    </location>
</feature>
<feature type="domain" description="PH" evidence="7">
    <location>
        <begin position="1364"/>
        <end position="1461"/>
    </location>
</feature>
<dbReference type="GO" id="GO:0005096">
    <property type="term" value="F:GTPase activator activity"/>
    <property type="evidence" value="ECO:0007669"/>
    <property type="project" value="UniProtKB-KW"/>
</dbReference>
<feature type="region of interest" description="Disordered" evidence="6">
    <location>
        <begin position="1331"/>
        <end position="1358"/>
    </location>
</feature>
<feature type="compositionally biased region" description="Basic and acidic residues" evidence="6">
    <location>
        <begin position="693"/>
        <end position="707"/>
    </location>
</feature>
<dbReference type="InterPro" id="IPR038508">
    <property type="entry name" value="ArfGAP_dom_sf"/>
</dbReference>
<dbReference type="GO" id="GO:0005547">
    <property type="term" value="F:phosphatidylinositol-3,4,5-trisphosphate binding"/>
    <property type="evidence" value="ECO:0007669"/>
    <property type="project" value="TreeGrafter"/>
</dbReference>
<keyword evidence="4" id="KW-0862">Zinc</keyword>
<evidence type="ECO:0000259" key="7">
    <source>
        <dbReference type="PROSITE" id="PS50003"/>
    </source>
</evidence>
<dbReference type="SMART" id="SM00454">
    <property type="entry name" value="SAM"/>
    <property type="match status" value="1"/>
</dbReference>
<dbReference type="InterPro" id="IPR037278">
    <property type="entry name" value="ARFGAP/RecO"/>
</dbReference>
<dbReference type="Gene3D" id="1.10.220.150">
    <property type="entry name" value="Arf GTPase activating protein"/>
    <property type="match status" value="1"/>
</dbReference>
<feature type="domain" description="PH" evidence="7">
    <location>
        <begin position="1471"/>
        <end position="1568"/>
    </location>
</feature>
<dbReference type="Pfam" id="PF00536">
    <property type="entry name" value="SAM_1"/>
    <property type="match status" value="1"/>
</dbReference>
<evidence type="ECO:0000313" key="11">
    <source>
        <dbReference type="EMBL" id="KAJ8028620.1"/>
    </source>
</evidence>
<keyword evidence="2" id="KW-0479">Metal-binding</keyword>
<feature type="compositionally biased region" description="Pro residues" evidence="6">
    <location>
        <begin position="326"/>
        <end position="336"/>
    </location>
</feature>
<dbReference type="Pfam" id="PF01412">
    <property type="entry name" value="ArfGap"/>
    <property type="match status" value="1"/>
</dbReference>
<dbReference type="Pfam" id="PF00620">
    <property type="entry name" value="RhoGAP"/>
    <property type="match status" value="1"/>
</dbReference>
<dbReference type="PROSITE" id="PS50105">
    <property type="entry name" value="SAM_DOMAIN"/>
    <property type="match status" value="1"/>
</dbReference>
<dbReference type="InterPro" id="IPR029071">
    <property type="entry name" value="Ubiquitin-like_domsf"/>
</dbReference>
<reference evidence="11" key="1">
    <citation type="submission" date="2021-10" db="EMBL/GenBank/DDBJ databases">
        <title>Tropical sea cucumber genome reveals ecological adaptation and Cuvierian tubules defense mechanism.</title>
        <authorList>
            <person name="Chen T."/>
        </authorList>
    </citation>
    <scope>NUCLEOTIDE SEQUENCE</scope>
    <source>
        <strain evidence="11">Nanhai2018</strain>
        <tissue evidence="11">Muscle</tissue>
    </source>
</reference>
<evidence type="ECO:0000256" key="4">
    <source>
        <dbReference type="ARBA" id="ARBA00022833"/>
    </source>
</evidence>
<comment type="caution">
    <text evidence="11">The sequence shown here is derived from an EMBL/GenBank/DDBJ whole genome shotgun (WGS) entry which is preliminary data.</text>
</comment>
<feature type="compositionally biased region" description="Basic and acidic residues" evidence="6">
    <location>
        <begin position="560"/>
        <end position="569"/>
    </location>
</feature>
<dbReference type="Gene3D" id="1.25.40.20">
    <property type="entry name" value="Ankyrin repeat-containing domain"/>
    <property type="match status" value="1"/>
</dbReference>
<dbReference type="InterPro" id="IPR001849">
    <property type="entry name" value="PH_domain"/>
</dbReference>
<dbReference type="PROSITE" id="PS50003">
    <property type="entry name" value="PH_DOMAIN"/>
    <property type="match status" value="4"/>
</dbReference>
<protein>
    <submittedName>
        <fullName evidence="11">Arf-GAP with Rho-GAP domain, ANK repeat and PH domain-containing protein 2</fullName>
    </submittedName>
</protein>
<dbReference type="InterPro" id="IPR052227">
    <property type="entry name" value="Arf-Rho-GAP_ANK-PH_domain"/>
</dbReference>
<feature type="compositionally biased region" description="Pro residues" evidence="6">
    <location>
        <begin position="717"/>
        <end position="727"/>
    </location>
</feature>
<dbReference type="SMART" id="SM00233">
    <property type="entry name" value="PH"/>
    <property type="match status" value="5"/>
</dbReference>
<keyword evidence="3 5" id="KW-0863">Zinc-finger</keyword>
<dbReference type="SUPFAM" id="SSF47769">
    <property type="entry name" value="SAM/Pointed domain"/>
    <property type="match status" value="1"/>
</dbReference>
<dbReference type="InterPro" id="IPR008936">
    <property type="entry name" value="Rho_GTPase_activation_prot"/>
</dbReference>
<dbReference type="SMART" id="SM00324">
    <property type="entry name" value="RhoGAP"/>
    <property type="match status" value="1"/>
</dbReference>
<dbReference type="PRINTS" id="PR00405">
    <property type="entry name" value="REVINTRACTNG"/>
</dbReference>
<feature type="compositionally biased region" description="Pro residues" evidence="6">
    <location>
        <begin position="1347"/>
        <end position="1356"/>
    </location>
</feature>
<dbReference type="InterPro" id="IPR001660">
    <property type="entry name" value="SAM"/>
</dbReference>
<dbReference type="PROSITE" id="PS50115">
    <property type="entry name" value="ARFGAP"/>
    <property type="match status" value="1"/>
</dbReference>
<feature type="domain" description="SAM" evidence="8">
    <location>
        <begin position="5"/>
        <end position="69"/>
    </location>
</feature>
<feature type="region of interest" description="Disordered" evidence="6">
    <location>
        <begin position="904"/>
        <end position="929"/>
    </location>
</feature>
<feature type="region of interest" description="Disordered" evidence="6">
    <location>
        <begin position="497"/>
        <end position="735"/>
    </location>
</feature>
<dbReference type="FunFam" id="1.10.220.150:FF:000009">
    <property type="entry name" value="stromal membrane-associated protein 1 isoform X1"/>
    <property type="match status" value="1"/>
</dbReference>
<gene>
    <name evidence="11" type="ORF">HOLleu_30916</name>
</gene>